<feature type="chain" id="PRO_5040748064" evidence="2">
    <location>
        <begin position="21"/>
        <end position="91"/>
    </location>
</feature>
<evidence type="ECO:0000313" key="5">
    <source>
        <dbReference type="Proteomes" id="UP001059041"/>
    </source>
</evidence>
<feature type="domain" description="Chemokine interleukin-8-like" evidence="3">
    <location>
        <begin position="24"/>
        <end position="86"/>
    </location>
</feature>
<dbReference type="InterPro" id="IPR001811">
    <property type="entry name" value="Chemokine_IL8-like_dom"/>
</dbReference>
<keyword evidence="5" id="KW-1185">Reference proteome</keyword>
<evidence type="ECO:0000259" key="3">
    <source>
        <dbReference type="SMART" id="SM00199"/>
    </source>
</evidence>
<dbReference type="SUPFAM" id="SSF54117">
    <property type="entry name" value="Interleukin 8-like chemokines"/>
    <property type="match status" value="1"/>
</dbReference>
<dbReference type="CDD" id="cd00169">
    <property type="entry name" value="Chemokine"/>
    <property type="match status" value="1"/>
</dbReference>
<dbReference type="AlphaFoldDB" id="A0A9W7WF56"/>
<gene>
    <name evidence="4" type="ORF">IRJ41_021721</name>
</gene>
<name>A0A9W7WF56_TRIRA</name>
<dbReference type="PANTHER" id="PTHR12015:SF186">
    <property type="entry name" value="C-C MOTIF CHEMOKINE 21-LIKE-RELATED"/>
    <property type="match status" value="1"/>
</dbReference>
<dbReference type="GO" id="GO:0006955">
    <property type="term" value="P:immune response"/>
    <property type="evidence" value="ECO:0007669"/>
    <property type="project" value="InterPro"/>
</dbReference>
<dbReference type="EMBL" id="JAFHDT010000020">
    <property type="protein sequence ID" value="KAI7795453.1"/>
    <property type="molecule type" value="Genomic_DNA"/>
</dbReference>
<dbReference type="OrthoDB" id="9930747at2759"/>
<feature type="signal peptide" evidence="2">
    <location>
        <begin position="1"/>
        <end position="20"/>
    </location>
</feature>
<dbReference type="SMART" id="SM00199">
    <property type="entry name" value="SCY"/>
    <property type="match status" value="1"/>
</dbReference>
<dbReference type="InterPro" id="IPR039809">
    <property type="entry name" value="Chemokine_b/g/d"/>
</dbReference>
<dbReference type="PANTHER" id="PTHR12015">
    <property type="entry name" value="SMALL INDUCIBLE CYTOKINE A"/>
    <property type="match status" value="1"/>
</dbReference>
<sequence length="91" mass="10412">MKFQILFFFLLLTCMYPSLAQGSYENCCLKYVVGIRKSLRKNISGYIVQKADGGCNIPAIVFQLKKSKTLCADPRKGWVKELIMKIDLKNE</sequence>
<dbReference type="GO" id="GO:0008009">
    <property type="term" value="F:chemokine activity"/>
    <property type="evidence" value="ECO:0007669"/>
    <property type="project" value="InterPro"/>
</dbReference>
<dbReference type="Proteomes" id="UP001059041">
    <property type="component" value="Linkage Group LG20"/>
</dbReference>
<keyword evidence="1" id="KW-0202">Cytokine</keyword>
<evidence type="ECO:0000256" key="2">
    <source>
        <dbReference type="SAM" id="SignalP"/>
    </source>
</evidence>
<dbReference type="GO" id="GO:0005615">
    <property type="term" value="C:extracellular space"/>
    <property type="evidence" value="ECO:0007669"/>
    <property type="project" value="UniProtKB-KW"/>
</dbReference>
<keyword evidence="2" id="KW-0732">Signal</keyword>
<proteinExistence type="predicted"/>
<accession>A0A9W7WF56</accession>
<evidence type="ECO:0000313" key="4">
    <source>
        <dbReference type="EMBL" id="KAI7795453.1"/>
    </source>
</evidence>
<dbReference type="Gene3D" id="2.40.50.40">
    <property type="match status" value="1"/>
</dbReference>
<evidence type="ECO:0000256" key="1">
    <source>
        <dbReference type="ARBA" id="ARBA00022514"/>
    </source>
</evidence>
<organism evidence="4 5">
    <name type="scientific">Triplophysa rosa</name>
    <name type="common">Cave loach</name>
    <dbReference type="NCBI Taxonomy" id="992332"/>
    <lineage>
        <taxon>Eukaryota</taxon>
        <taxon>Metazoa</taxon>
        <taxon>Chordata</taxon>
        <taxon>Craniata</taxon>
        <taxon>Vertebrata</taxon>
        <taxon>Euteleostomi</taxon>
        <taxon>Actinopterygii</taxon>
        <taxon>Neopterygii</taxon>
        <taxon>Teleostei</taxon>
        <taxon>Ostariophysi</taxon>
        <taxon>Cypriniformes</taxon>
        <taxon>Nemacheilidae</taxon>
        <taxon>Triplophysa</taxon>
    </lineage>
</organism>
<comment type="caution">
    <text evidence="4">The sequence shown here is derived from an EMBL/GenBank/DDBJ whole genome shotgun (WGS) entry which is preliminary data.</text>
</comment>
<reference evidence="4" key="1">
    <citation type="submission" date="2021-02" db="EMBL/GenBank/DDBJ databases">
        <title>Comparative genomics reveals that relaxation of natural selection precedes convergent phenotypic evolution of cavefish.</title>
        <authorList>
            <person name="Peng Z."/>
        </authorList>
    </citation>
    <scope>NUCLEOTIDE SEQUENCE</scope>
    <source>
        <tissue evidence="4">Muscle</tissue>
    </source>
</reference>
<dbReference type="Pfam" id="PF00048">
    <property type="entry name" value="IL8"/>
    <property type="match status" value="1"/>
</dbReference>
<protein>
    <submittedName>
        <fullName evidence="4">Chemokine CCL-C11a</fullName>
    </submittedName>
</protein>
<dbReference type="InterPro" id="IPR036048">
    <property type="entry name" value="Interleukin_8-like_sf"/>
</dbReference>